<sequence>MSPVFRYVVICCALIGGVLLLVVPLGPPRSPVNETSSYATLLNATDPVSNEAPKITSRPQLTAQAAVVYNPLQNEFLFQKNAETVFGIASITKIMTAMVALERIGENDVIEIHKSAIETEGNEGTLTDGEHFTLGNLIILMLTASSNDAAVAIAEHVGFLYGASSFGESQTIFVRLMNETARNMGLANTHFKNPTGLDIDEEAGILSNVSTARETAQLIGHALRYPIVAMRTAPPILSSEEGAIRTLSSTHVLLINEPGVISGKTGFTDTAGGTLVTTVEVPLGKLSVVVVLGSTRTDRFDDTLRLLDWLRAP</sequence>
<dbReference type="PRINTS" id="PR00725">
    <property type="entry name" value="DADACBPTASE1"/>
</dbReference>
<keyword evidence="10" id="KW-0812">Transmembrane</keyword>
<proteinExistence type="inferred from homology"/>
<keyword evidence="6" id="KW-0961">Cell wall biogenesis/degradation</keyword>
<comment type="caution">
    <text evidence="12">The sequence shown here is derived from an EMBL/GenBank/DDBJ whole genome shotgun (WGS) entry which is preliminary data.</text>
</comment>
<feature type="active site" evidence="7">
    <location>
        <position position="145"/>
    </location>
</feature>
<keyword evidence="4" id="KW-0133">Cell shape</keyword>
<feature type="active site" description="Proton acceptor" evidence="7">
    <location>
        <position position="93"/>
    </location>
</feature>
<dbReference type="PANTHER" id="PTHR21581:SF6">
    <property type="entry name" value="TRAFFICKING PROTEIN PARTICLE COMPLEX SUBUNIT 12"/>
    <property type="match status" value="1"/>
</dbReference>
<keyword evidence="5" id="KW-0573">Peptidoglycan synthesis</keyword>
<dbReference type="Proteomes" id="UP000178186">
    <property type="component" value="Unassembled WGS sequence"/>
</dbReference>
<evidence type="ECO:0000256" key="8">
    <source>
        <dbReference type="PIRSR" id="PIRSR618044-2"/>
    </source>
</evidence>
<feature type="active site" description="Acyl-ester intermediate" evidence="7">
    <location>
        <position position="90"/>
    </location>
</feature>
<evidence type="ECO:0000256" key="6">
    <source>
        <dbReference type="ARBA" id="ARBA00023316"/>
    </source>
</evidence>
<evidence type="ECO:0000259" key="11">
    <source>
        <dbReference type="Pfam" id="PF00768"/>
    </source>
</evidence>
<dbReference type="STRING" id="1802128.A3H64_01555"/>
<dbReference type="PANTHER" id="PTHR21581">
    <property type="entry name" value="D-ALANYL-D-ALANINE CARBOXYPEPTIDASE"/>
    <property type="match status" value="1"/>
</dbReference>
<dbReference type="Gene3D" id="3.40.710.10">
    <property type="entry name" value="DD-peptidase/beta-lactamase superfamily"/>
    <property type="match status" value="1"/>
</dbReference>
<dbReference type="InterPro" id="IPR001967">
    <property type="entry name" value="Peptidase_S11_N"/>
</dbReference>
<keyword evidence="10" id="KW-1133">Transmembrane helix</keyword>
<feature type="domain" description="Peptidase S11 D-alanyl-D-alanine carboxypeptidase A N-terminal" evidence="11">
    <location>
        <begin position="54"/>
        <end position="289"/>
    </location>
</feature>
<dbReference type="GO" id="GO:0071555">
    <property type="term" value="P:cell wall organization"/>
    <property type="evidence" value="ECO:0007669"/>
    <property type="project" value="UniProtKB-KW"/>
</dbReference>
<evidence type="ECO:0000256" key="3">
    <source>
        <dbReference type="ARBA" id="ARBA00022801"/>
    </source>
</evidence>
<name>A0A1G2GVU1_9BACT</name>
<organism evidence="12 13">
    <name type="scientific">Candidatus Ryanbacteria bacterium RIFCSPLOWO2_02_FULL_45_11c</name>
    <dbReference type="NCBI Taxonomy" id="1802128"/>
    <lineage>
        <taxon>Bacteria</taxon>
        <taxon>Candidatus Ryaniibacteriota</taxon>
    </lineage>
</organism>
<keyword evidence="2" id="KW-0732">Signal</keyword>
<dbReference type="SUPFAM" id="SSF56601">
    <property type="entry name" value="beta-lactamase/transpeptidase-like"/>
    <property type="match status" value="1"/>
</dbReference>
<dbReference type="EMBL" id="MHNY01000046">
    <property type="protein sequence ID" value="OGZ54334.1"/>
    <property type="molecule type" value="Genomic_DNA"/>
</dbReference>
<evidence type="ECO:0000313" key="12">
    <source>
        <dbReference type="EMBL" id="OGZ54334.1"/>
    </source>
</evidence>
<reference evidence="12 13" key="1">
    <citation type="journal article" date="2016" name="Nat. Commun.">
        <title>Thousands of microbial genomes shed light on interconnected biogeochemical processes in an aquifer system.</title>
        <authorList>
            <person name="Anantharaman K."/>
            <person name="Brown C.T."/>
            <person name="Hug L.A."/>
            <person name="Sharon I."/>
            <person name="Castelle C.J."/>
            <person name="Probst A.J."/>
            <person name="Thomas B.C."/>
            <person name="Singh A."/>
            <person name="Wilkins M.J."/>
            <person name="Karaoz U."/>
            <person name="Brodie E.L."/>
            <person name="Williams K.H."/>
            <person name="Hubbard S.S."/>
            <person name="Banfield J.F."/>
        </authorList>
    </citation>
    <scope>NUCLEOTIDE SEQUENCE [LARGE SCALE GENOMIC DNA]</scope>
</reference>
<evidence type="ECO:0000256" key="4">
    <source>
        <dbReference type="ARBA" id="ARBA00022960"/>
    </source>
</evidence>
<dbReference type="GO" id="GO:0006508">
    <property type="term" value="P:proteolysis"/>
    <property type="evidence" value="ECO:0007669"/>
    <property type="project" value="InterPro"/>
</dbReference>
<keyword evidence="10" id="KW-0472">Membrane</keyword>
<dbReference type="AlphaFoldDB" id="A0A1G2GVU1"/>
<dbReference type="InterPro" id="IPR012338">
    <property type="entry name" value="Beta-lactam/transpept-like"/>
</dbReference>
<evidence type="ECO:0000256" key="1">
    <source>
        <dbReference type="ARBA" id="ARBA00007164"/>
    </source>
</evidence>
<comment type="similarity">
    <text evidence="1 9">Belongs to the peptidase S11 family.</text>
</comment>
<evidence type="ECO:0000256" key="2">
    <source>
        <dbReference type="ARBA" id="ARBA00022729"/>
    </source>
</evidence>
<accession>A0A1G2GVU1</accession>
<dbReference type="Pfam" id="PF00768">
    <property type="entry name" value="Peptidase_S11"/>
    <property type="match status" value="1"/>
</dbReference>
<dbReference type="GO" id="GO:0009002">
    <property type="term" value="F:serine-type D-Ala-D-Ala carboxypeptidase activity"/>
    <property type="evidence" value="ECO:0007669"/>
    <property type="project" value="InterPro"/>
</dbReference>
<feature type="transmembrane region" description="Helical" evidence="10">
    <location>
        <begin position="7"/>
        <end position="26"/>
    </location>
</feature>
<dbReference type="GO" id="GO:0008360">
    <property type="term" value="P:regulation of cell shape"/>
    <property type="evidence" value="ECO:0007669"/>
    <property type="project" value="UniProtKB-KW"/>
</dbReference>
<gene>
    <name evidence="12" type="ORF">A3H64_01555</name>
</gene>
<feature type="binding site" evidence="8">
    <location>
        <position position="264"/>
    </location>
    <ligand>
        <name>substrate</name>
    </ligand>
</feature>
<evidence type="ECO:0000256" key="5">
    <source>
        <dbReference type="ARBA" id="ARBA00022984"/>
    </source>
</evidence>
<evidence type="ECO:0000313" key="13">
    <source>
        <dbReference type="Proteomes" id="UP000178186"/>
    </source>
</evidence>
<keyword evidence="3" id="KW-0378">Hydrolase</keyword>
<protein>
    <recommendedName>
        <fullName evidence="11">Peptidase S11 D-alanyl-D-alanine carboxypeptidase A N-terminal domain-containing protein</fullName>
    </recommendedName>
</protein>
<evidence type="ECO:0000256" key="7">
    <source>
        <dbReference type="PIRSR" id="PIRSR618044-1"/>
    </source>
</evidence>
<evidence type="ECO:0000256" key="9">
    <source>
        <dbReference type="RuleBase" id="RU004016"/>
    </source>
</evidence>
<dbReference type="InterPro" id="IPR018044">
    <property type="entry name" value="Peptidase_S11"/>
</dbReference>
<dbReference type="GO" id="GO:0009252">
    <property type="term" value="P:peptidoglycan biosynthetic process"/>
    <property type="evidence" value="ECO:0007669"/>
    <property type="project" value="UniProtKB-KW"/>
</dbReference>
<evidence type="ECO:0000256" key="10">
    <source>
        <dbReference type="SAM" id="Phobius"/>
    </source>
</evidence>